<evidence type="ECO:0000313" key="3">
    <source>
        <dbReference type="Proteomes" id="UP000619033"/>
    </source>
</evidence>
<sequence>MTTAQDSQLRVILPEGITSPTGSDVVQRNFLPALGEVARSRNAHPNSTLRVFGHTNNVSSDASKRQPSQGRAPSVSRADPLWRGLEQDPPFPARIWRANHDKRHVRWLGTEPPRRNRDDACRLTMLPAALRRAPIGGLSPVFHSARMNARDANLDQDETAQNSASSPMAREYPQTISAPDLRCPDRSRNFQISVIVLSWVAKGIVGSGSRKDLK</sequence>
<keyword evidence="3" id="KW-1185">Reference proteome</keyword>
<evidence type="ECO:0000313" key="2">
    <source>
        <dbReference type="EMBL" id="MBL4927783.1"/>
    </source>
</evidence>
<comment type="caution">
    <text evidence="2">The sequence shown here is derived from an EMBL/GenBank/DDBJ whole genome shotgun (WGS) entry which is preliminary data.</text>
</comment>
<feature type="region of interest" description="Disordered" evidence="1">
    <location>
        <begin position="54"/>
        <end position="88"/>
    </location>
</feature>
<evidence type="ECO:0008006" key="4">
    <source>
        <dbReference type="Google" id="ProtNLM"/>
    </source>
</evidence>
<dbReference type="EMBL" id="JAESVP010000003">
    <property type="protein sequence ID" value="MBL4927783.1"/>
    <property type="molecule type" value="Genomic_DNA"/>
</dbReference>
<dbReference type="RefSeq" id="WP_202658923.1">
    <property type="nucleotide sequence ID" value="NZ_JAESVP010000003.1"/>
</dbReference>
<reference evidence="2" key="1">
    <citation type="submission" date="2021-01" db="EMBL/GenBank/DDBJ databases">
        <title>Genome seq and assembly of Tabrizicola sp. KVB23.</title>
        <authorList>
            <person name="Chhetri G."/>
        </authorList>
    </citation>
    <scope>NUCLEOTIDE SEQUENCE</scope>
    <source>
        <strain evidence="2">KVB23</strain>
    </source>
</reference>
<dbReference type="SUPFAM" id="SSF103088">
    <property type="entry name" value="OmpA-like"/>
    <property type="match status" value="1"/>
</dbReference>
<dbReference type="Proteomes" id="UP000619033">
    <property type="component" value="Unassembled WGS sequence"/>
</dbReference>
<accession>A0A8J7MPT1</accession>
<gene>
    <name evidence="2" type="ORF">JI744_06665</name>
</gene>
<dbReference type="Gene3D" id="3.30.1330.60">
    <property type="entry name" value="OmpA-like domain"/>
    <property type="match status" value="1"/>
</dbReference>
<organism evidence="2 3">
    <name type="scientific">Fuscibacter oryzae</name>
    <dbReference type="NCBI Taxonomy" id="2803939"/>
    <lineage>
        <taxon>Bacteria</taxon>
        <taxon>Pseudomonadati</taxon>
        <taxon>Pseudomonadota</taxon>
        <taxon>Alphaproteobacteria</taxon>
        <taxon>Rhodobacterales</taxon>
        <taxon>Paracoccaceae</taxon>
        <taxon>Fuscibacter</taxon>
    </lineage>
</organism>
<name>A0A8J7MPT1_9RHOB</name>
<dbReference type="InterPro" id="IPR036737">
    <property type="entry name" value="OmpA-like_sf"/>
</dbReference>
<proteinExistence type="predicted"/>
<evidence type="ECO:0000256" key="1">
    <source>
        <dbReference type="SAM" id="MobiDB-lite"/>
    </source>
</evidence>
<feature type="compositionally biased region" description="Polar residues" evidence="1">
    <location>
        <begin position="54"/>
        <end position="71"/>
    </location>
</feature>
<protein>
    <recommendedName>
        <fullName evidence="4">OmpA-like domain-containing protein</fullName>
    </recommendedName>
</protein>
<dbReference type="AlphaFoldDB" id="A0A8J7MPT1"/>